<dbReference type="GeneID" id="2911299"/>
<dbReference type="GO" id="GO:0046872">
    <property type="term" value="F:metal ion binding"/>
    <property type="evidence" value="ECO:0007669"/>
    <property type="project" value="UniProtKB-KW"/>
</dbReference>
<dbReference type="Pfam" id="PF01546">
    <property type="entry name" value="Peptidase_M20"/>
    <property type="match status" value="1"/>
</dbReference>
<evidence type="ECO:0000313" key="9">
    <source>
        <dbReference type="EMBL" id="RDW23919.1"/>
    </source>
</evidence>
<dbReference type="Proteomes" id="UP000256601">
    <property type="component" value="Unassembled WGS sequence"/>
</dbReference>
<dbReference type="VEuPathDB" id="FungiDB:YALI1_D21458g"/>
<evidence type="ECO:0000256" key="4">
    <source>
        <dbReference type="ARBA" id="ARBA00022801"/>
    </source>
</evidence>
<name>A0A1D8NEY7_YARLL</name>
<dbReference type="SUPFAM" id="SSF55031">
    <property type="entry name" value="Bacterial exopeptidase dimerisation domain"/>
    <property type="match status" value="1"/>
</dbReference>
<protein>
    <recommendedName>
        <fullName evidence="7">Peptidase M20 dimerisation domain-containing protein</fullName>
    </recommendedName>
</protein>
<keyword evidence="3" id="KW-0479">Metal-binding</keyword>
<evidence type="ECO:0000256" key="1">
    <source>
        <dbReference type="ARBA" id="ARBA00001947"/>
    </source>
</evidence>
<dbReference type="EMBL" id="KZ859058">
    <property type="protein sequence ID" value="RDW23919.1"/>
    <property type="molecule type" value="Genomic_DNA"/>
</dbReference>
<evidence type="ECO:0000256" key="5">
    <source>
        <dbReference type="ARBA" id="ARBA00022833"/>
    </source>
</evidence>
<keyword evidence="6" id="KW-0732">Signal</keyword>
<reference evidence="8 10" key="1">
    <citation type="journal article" date="2016" name="PLoS ONE">
        <title>Sequence Assembly of Yarrowia lipolytica Strain W29/CLIB89 Shows Transposable Element Diversity.</title>
        <authorList>
            <person name="Magnan C."/>
            <person name="Yu J."/>
            <person name="Chang I."/>
            <person name="Jahn E."/>
            <person name="Kanomata Y."/>
            <person name="Wu J."/>
            <person name="Zeller M."/>
            <person name="Oakes M."/>
            <person name="Baldi P."/>
            <person name="Sandmeyer S."/>
        </authorList>
    </citation>
    <scope>NUCLEOTIDE SEQUENCE [LARGE SCALE GENOMIC DNA]</scope>
    <source>
        <strain evidence="8">CLIB89</strain>
        <strain evidence="10">CLIB89(W29)</strain>
    </source>
</reference>
<dbReference type="InterPro" id="IPR011650">
    <property type="entry name" value="Peptidase_M20_dimer"/>
</dbReference>
<dbReference type="PROSITE" id="PS00758">
    <property type="entry name" value="ARGE_DAPE_CPG2_1"/>
    <property type="match status" value="1"/>
</dbReference>
<sequence length="372" mass="40414">MKLSSVFFLGLSAAAVADQQILAIPDDVQVSQHHDSALLKLHRQLIEIPSISLNESHVSAFLAEHLRSLNYSVELLGEKERPNIYAYKGDKDTSKVLLTSHIDTVPPYIPYSVKGNRIYGRGAVDAKSCVASQITAVEELLESGDINPEDVALLYVVGEEISGNGGMRIVNDLLKKQWNAAIFGEPTELKLGVGHKGFGTIRITVKGKASHSGYPELGISANEILVDALYELSHSTLPKSPLLGPSTLNIGQMHGGIAANIVPADASAVVTIRIAADEDDVRKVVTSVLEKYEHLTFTFDSRPPQLLDYKVDGFETIVLAYSTDVPYLTGDFKKYLYGPGSIHVAHAPDEFVSIEDLKASVEGYKKLIHLAL</sequence>
<dbReference type="PANTHER" id="PTHR43808">
    <property type="entry name" value="ACETYLORNITHINE DEACETYLASE"/>
    <property type="match status" value="1"/>
</dbReference>
<evidence type="ECO:0000313" key="10">
    <source>
        <dbReference type="Proteomes" id="UP000182444"/>
    </source>
</evidence>
<feature type="chain" id="PRO_5033268882" description="Peptidase M20 dimerisation domain-containing protein" evidence="6">
    <location>
        <begin position="24"/>
        <end position="372"/>
    </location>
</feature>
<dbReference type="SUPFAM" id="SSF53187">
    <property type="entry name" value="Zn-dependent exopeptidases"/>
    <property type="match status" value="1"/>
</dbReference>
<dbReference type="OrthoDB" id="3064516at2759"/>
<dbReference type="CDD" id="cd05652">
    <property type="entry name" value="M20_ArgE_DapE-like_fungal"/>
    <property type="match status" value="1"/>
</dbReference>
<comment type="similarity">
    <text evidence="2">Belongs to the peptidase M20A family.</text>
</comment>
<dbReference type="InterPro" id="IPR002933">
    <property type="entry name" value="Peptidase_M20"/>
</dbReference>
<dbReference type="Gene3D" id="3.30.70.360">
    <property type="match status" value="1"/>
</dbReference>
<evidence type="ECO:0000256" key="3">
    <source>
        <dbReference type="ARBA" id="ARBA00022723"/>
    </source>
</evidence>
<keyword evidence="4" id="KW-0378">Hydrolase</keyword>
<gene>
    <name evidence="9" type="ORF">B0I71DRAFT_135169</name>
    <name evidence="8" type="ORF">YALI1_D21458g</name>
</gene>
<organism evidence="8 10">
    <name type="scientific">Yarrowia lipolytica</name>
    <name type="common">Candida lipolytica</name>
    <dbReference type="NCBI Taxonomy" id="4952"/>
    <lineage>
        <taxon>Eukaryota</taxon>
        <taxon>Fungi</taxon>
        <taxon>Dikarya</taxon>
        <taxon>Ascomycota</taxon>
        <taxon>Saccharomycotina</taxon>
        <taxon>Dipodascomycetes</taxon>
        <taxon>Dipodascales</taxon>
        <taxon>Dipodascales incertae sedis</taxon>
        <taxon>Yarrowia</taxon>
    </lineage>
</organism>
<dbReference type="InterPro" id="IPR050072">
    <property type="entry name" value="Peptidase_M20A"/>
</dbReference>
<dbReference type="Gene3D" id="3.40.630.10">
    <property type="entry name" value="Zn peptidases"/>
    <property type="match status" value="1"/>
</dbReference>
<keyword evidence="5" id="KW-0862">Zinc</keyword>
<dbReference type="OMA" id="RLHKGVM"/>
<dbReference type="AlphaFoldDB" id="A0A1D8NEY7"/>
<accession>A0A1D8NEY7</accession>
<dbReference type="EMBL" id="CP017556">
    <property type="protein sequence ID" value="AOW04194.1"/>
    <property type="molecule type" value="Genomic_DNA"/>
</dbReference>
<dbReference type="KEGG" id="yli:2911299"/>
<dbReference type="eggNOG" id="KOG2275">
    <property type="taxonomic scope" value="Eukaryota"/>
</dbReference>
<feature type="signal peptide" evidence="6">
    <location>
        <begin position="1"/>
        <end position="23"/>
    </location>
</feature>
<feature type="domain" description="Peptidase M20 dimerisation" evidence="7">
    <location>
        <begin position="193"/>
        <end position="289"/>
    </location>
</feature>
<comment type="cofactor">
    <cofactor evidence="1">
        <name>Zn(2+)</name>
        <dbReference type="ChEBI" id="CHEBI:29105"/>
    </cofactor>
</comment>
<dbReference type="InterPro" id="IPR036264">
    <property type="entry name" value="Bact_exopeptidase_dim_dom"/>
</dbReference>
<dbReference type="Proteomes" id="UP000182444">
    <property type="component" value="Chromosome 1D"/>
</dbReference>
<dbReference type="PANTHER" id="PTHR43808:SF8">
    <property type="entry name" value="PEPTIDASE M20 DIMERISATION DOMAIN-CONTAINING PROTEIN"/>
    <property type="match status" value="1"/>
</dbReference>
<dbReference type="RefSeq" id="XP_502940.1">
    <property type="nucleotide sequence ID" value="XM_502940.1"/>
</dbReference>
<dbReference type="InterPro" id="IPR001261">
    <property type="entry name" value="ArgE/DapE_CS"/>
</dbReference>
<dbReference type="GO" id="GO:0016787">
    <property type="term" value="F:hydrolase activity"/>
    <property type="evidence" value="ECO:0007669"/>
    <property type="project" value="UniProtKB-KW"/>
</dbReference>
<dbReference type="VEuPathDB" id="FungiDB:YALI0_D17446g"/>
<evidence type="ECO:0000256" key="6">
    <source>
        <dbReference type="SAM" id="SignalP"/>
    </source>
</evidence>
<proteinExistence type="inferred from homology"/>
<dbReference type="Pfam" id="PF07687">
    <property type="entry name" value="M20_dimer"/>
    <property type="match status" value="1"/>
</dbReference>
<reference evidence="9 11" key="2">
    <citation type="submission" date="2018-07" db="EMBL/GenBank/DDBJ databases">
        <title>Draft Genome Assemblies for Five Robust Yarrowia lipolytica Strains Exhibiting High Lipid Production and Pentose Sugar Utilization and Sugar Alcohol Secretion from Undetoxified Lignocellulosic Biomass Hydrolysates.</title>
        <authorList>
            <consortium name="DOE Joint Genome Institute"/>
            <person name="Walker C."/>
            <person name="Ryu S."/>
            <person name="Na H."/>
            <person name="Zane M."/>
            <person name="LaButti K."/>
            <person name="Lipzen A."/>
            <person name="Haridas S."/>
            <person name="Barry K."/>
            <person name="Grigoriev I.V."/>
            <person name="Quarterman J."/>
            <person name="Slininger P."/>
            <person name="Dien B."/>
            <person name="Trinh C.T."/>
        </authorList>
    </citation>
    <scope>NUCLEOTIDE SEQUENCE [LARGE SCALE GENOMIC DNA]</scope>
    <source>
        <strain evidence="9 11">YB392</strain>
    </source>
</reference>
<evidence type="ECO:0000313" key="11">
    <source>
        <dbReference type="Proteomes" id="UP000256601"/>
    </source>
</evidence>
<evidence type="ECO:0000256" key="2">
    <source>
        <dbReference type="ARBA" id="ARBA00006247"/>
    </source>
</evidence>
<evidence type="ECO:0000259" key="7">
    <source>
        <dbReference type="Pfam" id="PF07687"/>
    </source>
</evidence>
<evidence type="ECO:0000313" key="8">
    <source>
        <dbReference type="EMBL" id="AOW04194.1"/>
    </source>
</evidence>